<dbReference type="InterPro" id="IPR022641">
    <property type="entry name" value="CheR_N"/>
</dbReference>
<dbReference type="InterPro" id="IPR022642">
    <property type="entry name" value="CheR_C"/>
</dbReference>
<feature type="domain" description="CheR-type methyltransferase" evidence="1">
    <location>
        <begin position="1"/>
        <end position="272"/>
    </location>
</feature>
<protein>
    <submittedName>
        <fullName evidence="2">Chemotaxis protein methyltransferase CheR</fullName>
    </submittedName>
</protein>
<dbReference type="PROSITE" id="PS50123">
    <property type="entry name" value="CHER"/>
    <property type="match status" value="1"/>
</dbReference>
<dbReference type="SUPFAM" id="SSF53335">
    <property type="entry name" value="S-adenosyl-L-methionine-dependent methyltransferases"/>
    <property type="match status" value="1"/>
</dbReference>
<evidence type="ECO:0000313" key="2">
    <source>
        <dbReference type="EMBL" id="RAJ82056.1"/>
    </source>
</evidence>
<dbReference type="EMBL" id="QLMA01000004">
    <property type="protein sequence ID" value="RAJ82056.1"/>
    <property type="molecule type" value="Genomic_DNA"/>
</dbReference>
<dbReference type="InterPro" id="IPR029063">
    <property type="entry name" value="SAM-dependent_MTases_sf"/>
</dbReference>
<dbReference type="Pfam" id="PF01739">
    <property type="entry name" value="CheR"/>
    <property type="match status" value="1"/>
</dbReference>
<keyword evidence="2" id="KW-0808">Transferase</keyword>
<dbReference type="SUPFAM" id="SSF47757">
    <property type="entry name" value="Chemotaxis receptor methyltransferase CheR, N-terminal domain"/>
    <property type="match status" value="1"/>
</dbReference>
<dbReference type="InterPro" id="IPR000780">
    <property type="entry name" value="CheR_MeTrfase"/>
</dbReference>
<accession>A0A327W1B8</accession>
<dbReference type="RefSeq" id="WP_111592605.1">
    <property type="nucleotide sequence ID" value="NZ_QLMA01000004.1"/>
</dbReference>
<reference evidence="2 3" key="1">
    <citation type="submission" date="2018-06" db="EMBL/GenBank/DDBJ databases">
        <title>Genomic Encyclopedia of Archaeal and Bacterial Type Strains, Phase II (KMG-II): from individual species to whole genera.</title>
        <authorList>
            <person name="Goeker M."/>
        </authorList>
    </citation>
    <scope>NUCLEOTIDE SEQUENCE [LARGE SCALE GENOMIC DNA]</scope>
    <source>
        <strain evidence="2 3">DSM 29821</strain>
    </source>
</reference>
<dbReference type="GO" id="GO:0032259">
    <property type="term" value="P:methylation"/>
    <property type="evidence" value="ECO:0007669"/>
    <property type="project" value="UniProtKB-KW"/>
</dbReference>
<organism evidence="2 3">
    <name type="scientific">Chitinophaga dinghuensis</name>
    <dbReference type="NCBI Taxonomy" id="1539050"/>
    <lineage>
        <taxon>Bacteria</taxon>
        <taxon>Pseudomonadati</taxon>
        <taxon>Bacteroidota</taxon>
        <taxon>Chitinophagia</taxon>
        <taxon>Chitinophagales</taxon>
        <taxon>Chitinophagaceae</taxon>
        <taxon>Chitinophaga</taxon>
    </lineage>
</organism>
<evidence type="ECO:0000313" key="3">
    <source>
        <dbReference type="Proteomes" id="UP000249819"/>
    </source>
</evidence>
<dbReference type="OrthoDB" id="9816309at2"/>
<keyword evidence="2" id="KW-0489">Methyltransferase</keyword>
<comment type="caution">
    <text evidence="2">The sequence shown here is derived from an EMBL/GenBank/DDBJ whole genome shotgun (WGS) entry which is preliminary data.</text>
</comment>
<gene>
    <name evidence="2" type="ORF">CLV59_104281</name>
</gene>
<dbReference type="GO" id="GO:0008757">
    <property type="term" value="F:S-adenosylmethionine-dependent methyltransferase activity"/>
    <property type="evidence" value="ECO:0007669"/>
    <property type="project" value="InterPro"/>
</dbReference>
<dbReference type="PRINTS" id="PR00996">
    <property type="entry name" value="CHERMTFRASE"/>
</dbReference>
<dbReference type="PANTHER" id="PTHR24422:SF8">
    <property type="entry name" value="CHEMOTAXIS PROTEIN"/>
    <property type="match status" value="1"/>
</dbReference>
<dbReference type="SMART" id="SM00138">
    <property type="entry name" value="MeTrc"/>
    <property type="match status" value="1"/>
</dbReference>
<keyword evidence="3" id="KW-1185">Reference proteome</keyword>
<sequence>MIEEISNTELQELISIIQQQYGYDFSDYAKASLKRRFIRFMGHAQLGRLQDLKLQLLTDPDFFKRMVEYITVNVTEMFRDPQFYQLLRDDVLPRLATYPIIKIWHAGCATGEEVYSMAIMLQEAGLLERSRIYATDMNAANLEKANTGIVPMRWMKDYTHNYIQSGGLHDFSDYYTARYDAAIINPGLRRNIIFFQHNLVTDHVFNEFQLICCRNVFIYFNRTLQERVVTLFYDSLAPRGYLALGMKESLLFSKERKKFEVINGPNKIFRRKF</sequence>
<name>A0A327W1B8_9BACT</name>
<dbReference type="Pfam" id="PF03705">
    <property type="entry name" value="CheR_N"/>
    <property type="match status" value="1"/>
</dbReference>
<dbReference type="AlphaFoldDB" id="A0A327W1B8"/>
<dbReference type="Gene3D" id="3.40.50.150">
    <property type="entry name" value="Vaccinia Virus protein VP39"/>
    <property type="match status" value="1"/>
</dbReference>
<dbReference type="Proteomes" id="UP000249819">
    <property type="component" value="Unassembled WGS sequence"/>
</dbReference>
<dbReference type="InterPro" id="IPR050903">
    <property type="entry name" value="Bact_Chemotaxis_MeTrfase"/>
</dbReference>
<proteinExistence type="predicted"/>
<dbReference type="PANTHER" id="PTHR24422">
    <property type="entry name" value="CHEMOTAXIS PROTEIN METHYLTRANSFERASE"/>
    <property type="match status" value="1"/>
</dbReference>
<evidence type="ECO:0000259" key="1">
    <source>
        <dbReference type="PROSITE" id="PS50123"/>
    </source>
</evidence>